<evidence type="ECO:0000256" key="7">
    <source>
        <dbReference type="ARBA" id="ARBA00023237"/>
    </source>
</evidence>
<comment type="similarity">
    <text evidence="8 9">Belongs to the TonB-dependent receptor family.</text>
</comment>
<dbReference type="InterPro" id="IPR039426">
    <property type="entry name" value="TonB-dep_rcpt-like"/>
</dbReference>
<evidence type="ECO:0000256" key="5">
    <source>
        <dbReference type="ARBA" id="ARBA00023077"/>
    </source>
</evidence>
<keyword evidence="13" id="KW-1185">Reference proteome</keyword>
<dbReference type="Pfam" id="PF00593">
    <property type="entry name" value="TonB_dep_Rec_b-barrel"/>
    <property type="match status" value="1"/>
</dbReference>
<dbReference type="Gene3D" id="2.40.170.20">
    <property type="entry name" value="TonB-dependent receptor, beta-barrel domain"/>
    <property type="match status" value="1"/>
</dbReference>
<dbReference type="Proteomes" id="UP000471640">
    <property type="component" value="Unassembled WGS sequence"/>
</dbReference>
<keyword evidence="2 8" id="KW-0813">Transport</keyword>
<dbReference type="InterPro" id="IPR012910">
    <property type="entry name" value="Plug_dom"/>
</dbReference>
<evidence type="ECO:0000313" key="12">
    <source>
        <dbReference type="EMBL" id="NEX20815.1"/>
    </source>
</evidence>
<keyword evidence="4 8" id="KW-0812">Transmembrane</keyword>
<dbReference type="Gene3D" id="2.170.130.10">
    <property type="entry name" value="TonB-dependent receptor, plug domain"/>
    <property type="match status" value="1"/>
</dbReference>
<keyword evidence="6 8" id="KW-0472">Membrane</keyword>
<proteinExistence type="inferred from homology"/>
<evidence type="ECO:0000259" key="10">
    <source>
        <dbReference type="Pfam" id="PF00593"/>
    </source>
</evidence>
<evidence type="ECO:0000259" key="11">
    <source>
        <dbReference type="Pfam" id="PF07715"/>
    </source>
</evidence>
<name>A0A6P1DZ52_9GAMM</name>
<feature type="domain" description="TonB-dependent receptor-like beta-barrel" evidence="10">
    <location>
        <begin position="180"/>
        <end position="632"/>
    </location>
</feature>
<keyword evidence="5 9" id="KW-0798">TonB box</keyword>
<sequence length="664" mass="73239">MLAATAALSEDLTELSMEELLAVEVTSVGKKAQSLSDAAAAIFVISNDDIRRSGATSVPEALRMAPGLQVKRIDANKWAISARGFNGRFANKLLVLIDGRTVYTPSFSGVYWENQDVMLADIDRIEVIRGPGATLWGANAVNGVINIISKSAAATQGGLLIAGGGNEERAIGALRYGGEPAPDTFARVYAKYNARDALITSLGDDGRDEWDIGQGGFRVDSTLGAGDRVTLQGDLYRSSLRQQLAMPDPLATPTFTDPVDDHLNAQGWNLLGRWERALSVTSDMALQLYYDHTEREEYYIGQRADVLDLDFQQRTKAGERQDLVWGLGYRSMSDDFDNTDTITFTPTSESRNLWSGFVQDEIELLRDRLRLTLGAKVEHNDYTGWEIQPNLRLLWKVSEQSTVWGSVSRAVRTPSRAERNSSASTNIKKTGLPPPYPQSVLVNTVGDTGYASESLIAYELGLRTTPTKRLNLDLSLFYNDYDQLRTSGTASNQASPTSAGDLVLTLPFANNAYGYGYGLELAADLQLREGWRLALAYSYLDLDLTASADTLDTSNETQSRADPRQQLSLRSLMNPRPNIDLDLWLKYVDNTYPAFNSAAYSDQIIPGYWTLDLHLAWRPRPGLELTLVGQNLLSESHLEGYQDAYAAVPLEVQRGIYGTICLDF</sequence>
<dbReference type="GO" id="GO:0044718">
    <property type="term" value="P:siderophore transmembrane transport"/>
    <property type="evidence" value="ECO:0007669"/>
    <property type="project" value="TreeGrafter"/>
</dbReference>
<dbReference type="PANTHER" id="PTHR30069">
    <property type="entry name" value="TONB-DEPENDENT OUTER MEMBRANE RECEPTOR"/>
    <property type="match status" value="1"/>
</dbReference>
<dbReference type="GO" id="GO:0015344">
    <property type="term" value="F:siderophore uptake transmembrane transporter activity"/>
    <property type="evidence" value="ECO:0007669"/>
    <property type="project" value="TreeGrafter"/>
</dbReference>
<evidence type="ECO:0000313" key="13">
    <source>
        <dbReference type="Proteomes" id="UP000471640"/>
    </source>
</evidence>
<dbReference type="PROSITE" id="PS52016">
    <property type="entry name" value="TONB_DEPENDENT_REC_3"/>
    <property type="match status" value="1"/>
</dbReference>
<accession>A0A6P1DZ52</accession>
<keyword evidence="7 8" id="KW-0998">Cell outer membrane</keyword>
<reference evidence="12 13" key="2">
    <citation type="submission" date="2020-02" db="EMBL/GenBank/DDBJ databases">
        <title>Genome sequences of Thiorhodococcus mannitoliphagus and Thiorhodococcus minor, purple sulfur photosynthetic bacteria in the gammaproteobacterial family, Chromatiaceae.</title>
        <authorList>
            <person name="Aviles F.A."/>
            <person name="Meyer T.E."/>
            <person name="Kyndt J.A."/>
        </authorList>
    </citation>
    <scope>NUCLEOTIDE SEQUENCE [LARGE SCALE GENOMIC DNA]</scope>
    <source>
        <strain evidence="12 13">DSM 18266</strain>
    </source>
</reference>
<comment type="subcellular location">
    <subcellularLocation>
        <location evidence="1 8">Cell outer membrane</location>
        <topology evidence="1 8">Multi-pass membrane protein</topology>
    </subcellularLocation>
</comment>
<dbReference type="SUPFAM" id="SSF56935">
    <property type="entry name" value="Porins"/>
    <property type="match status" value="1"/>
</dbReference>
<dbReference type="GO" id="GO:0009279">
    <property type="term" value="C:cell outer membrane"/>
    <property type="evidence" value="ECO:0007669"/>
    <property type="project" value="UniProtKB-SubCell"/>
</dbReference>
<keyword evidence="12" id="KW-0675">Receptor</keyword>
<evidence type="ECO:0000256" key="1">
    <source>
        <dbReference type="ARBA" id="ARBA00004571"/>
    </source>
</evidence>
<evidence type="ECO:0000256" key="9">
    <source>
        <dbReference type="RuleBase" id="RU003357"/>
    </source>
</evidence>
<reference evidence="13" key="1">
    <citation type="journal article" date="2020" name="Microbiol. Resour. Announc.">
        <title>Draft Genome Sequences of Thiorhodococcus mannitoliphagus and Thiorhodococcus minor, Purple Sulfur Photosynthetic Bacteria in the Gammaproteobacterial Family Chromatiaceae.</title>
        <authorList>
            <person name="Aviles F.A."/>
            <person name="Meyer T.E."/>
            <person name="Kyndt J.A."/>
        </authorList>
    </citation>
    <scope>NUCLEOTIDE SEQUENCE [LARGE SCALE GENOMIC DNA]</scope>
    <source>
        <strain evidence="13">DSM 18266</strain>
    </source>
</reference>
<dbReference type="InterPro" id="IPR037066">
    <property type="entry name" value="Plug_dom_sf"/>
</dbReference>
<evidence type="ECO:0000256" key="2">
    <source>
        <dbReference type="ARBA" id="ARBA00022448"/>
    </source>
</evidence>
<dbReference type="EMBL" id="JAAIJR010000037">
    <property type="protein sequence ID" value="NEX20815.1"/>
    <property type="molecule type" value="Genomic_DNA"/>
</dbReference>
<gene>
    <name evidence="12" type="ORF">G3480_10910</name>
</gene>
<dbReference type="AlphaFoldDB" id="A0A6P1DZ52"/>
<comment type="caution">
    <text evidence="12">The sequence shown here is derived from an EMBL/GenBank/DDBJ whole genome shotgun (WGS) entry which is preliminary data.</text>
</comment>
<evidence type="ECO:0000256" key="4">
    <source>
        <dbReference type="ARBA" id="ARBA00022692"/>
    </source>
</evidence>
<dbReference type="InterPro" id="IPR036942">
    <property type="entry name" value="Beta-barrel_TonB_sf"/>
</dbReference>
<organism evidence="12 13">
    <name type="scientific">Thiorhodococcus mannitoliphagus</name>
    <dbReference type="NCBI Taxonomy" id="329406"/>
    <lineage>
        <taxon>Bacteria</taxon>
        <taxon>Pseudomonadati</taxon>
        <taxon>Pseudomonadota</taxon>
        <taxon>Gammaproteobacteria</taxon>
        <taxon>Chromatiales</taxon>
        <taxon>Chromatiaceae</taxon>
        <taxon>Thiorhodococcus</taxon>
    </lineage>
</organism>
<evidence type="ECO:0000256" key="8">
    <source>
        <dbReference type="PROSITE-ProRule" id="PRU01360"/>
    </source>
</evidence>
<protein>
    <submittedName>
        <fullName evidence="12">TonB-dependent receptor</fullName>
    </submittedName>
</protein>
<dbReference type="InterPro" id="IPR000531">
    <property type="entry name" value="Beta-barrel_TonB"/>
</dbReference>
<feature type="domain" description="TonB-dependent receptor plug" evidence="11">
    <location>
        <begin position="35"/>
        <end position="144"/>
    </location>
</feature>
<keyword evidence="3 8" id="KW-1134">Transmembrane beta strand</keyword>
<dbReference type="PANTHER" id="PTHR30069:SF37">
    <property type="entry name" value="FERRIC VIBRIOBACTIN RECEPTOR VIUA"/>
    <property type="match status" value="1"/>
</dbReference>
<evidence type="ECO:0000256" key="3">
    <source>
        <dbReference type="ARBA" id="ARBA00022452"/>
    </source>
</evidence>
<dbReference type="Pfam" id="PF07715">
    <property type="entry name" value="Plug"/>
    <property type="match status" value="1"/>
</dbReference>
<evidence type="ECO:0000256" key="6">
    <source>
        <dbReference type="ARBA" id="ARBA00023136"/>
    </source>
</evidence>